<comment type="caution">
    <text evidence="2">The sequence shown here is derived from an EMBL/GenBank/DDBJ whole genome shotgun (WGS) entry which is preliminary data.</text>
</comment>
<name>A0ABN9X570_9DINO</name>
<evidence type="ECO:0000256" key="1">
    <source>
        <dbReference type="SAM" id="Phobius"/>
    </source>
</evidence>
<organism evidence="2 3">
    <name type="scientific">Prorocentrum cordatum</name>
    <dbReference type="NCBI Taxonomy" id="2364126"/>
    <lineage>
        <taxon>Eukaryota</taxon>
        <taxon>Sar</taxon>
        <taxon>Alveolata</taxon>
        <taxon>Dinophyceae</taxon>
        <taxon>Prorocentrales</taxon>
        <taxon>Prorocentraceae</taxon>
        <taxon>Prorocentrum</taxon>
    </lineage>
</organism>
<dbReference type="EMBL" id="CAUYUJ010019914">
    <property type="protein sequence ID" value="CAK0894534.1"/>
    <property type="molecule type" value="Genomic_DNA"/>
</dbReference>
<keyword evidence="3" id="KW-1185">Reference proteome</keyword>
<gene>
    <name evidence="2" type="ORF">PCOR1329_LOCUS73563</name>
</gene>
<accession>A0ABN9X570</accession>
<dbReference type="Proteomes" id="UP001189429">
    <property type="component" value="Unassembled WGS sequence"/>
</dbReference>
<protein>
    <recommendedName>
        <fullName evidence="4">Glycerophosphocholine acyltransferase 1</fullName>
    </recommendedName>
</protein>
<evidence type="ECO:0008006" key="4">
    <source>
        <dbReference type="Google" id="ProtNLM"/>
    </source>
</evidence>
<proteinExistence type="predicted"/>
<feature type="transmembrane region" description="Helical" evidence="1">
    <location>
        <begin position="44"/>
        <end position="69"/>
    </location>
</feature>
<reference evidence="2" key="1">
    <citation type="submission" date="2023-10" db="EMBL/GenBank/DDBJ databases">
        <authorList>
            <person name="Chen Y."/>
            <person name="Shah S."/>
            <person name="Dougan E. K."/>
            <person name="Thang M."/>
            <person name="Chan C."/>
        </authorList>
    </citation>
    <scope>NUCLEOTIDE SEQUENCE [LARGE SCALE GENOMIC DNA]</scope>
</reference>
<keyword evidence="1" id="KW-0812">Transmembrane</keyword>
<keyword evidence="1" id="KW-0472">Membrane</keyword>
<evidence type="ECO:0000313" key="3">
    <source>
        <dbReference type="Proteomes" id="UP001189429"/>
    </source>
</evidence>
<feature type="transmembrane region" description="Helical" evidence="1">
    <location>
        <begin position="81"/>
        <end position="101"/>
    </location>
</feature>
<sequence>MPSSEASGSFTWAYEMRFAAVQPCSDVVSTQLVSAMRSNVKVSMWWMLVLGVPTHWIIGVVFITMSFSVAPLWDRVFSRNISLVSVAWWLGSFFVLPAAWYHAHASQ</sequence>
<keyword evidence="1" id="KW-1133">Transmembrane helix</keyword>
<evidence type="ECO:0000313" key="2">
    <source>
        <dbReference type="EMBL" id="CAK0894534.1"/>
    </source>
</evidence>